<dbReference type="InterPro" id="IPR050962">
    <property type="entry name" value="Phosphate-bind_PstS"/>
</dbReference>
<dbReference type="AlphaFoldDB" id="A0A8J4F2Y8"/>
<dbReference type="PANTHER" id="PTHR42996:SF1">
    <property type="entry name" value="PHOSPHATE-BINDING PROTEIN PSTS"/>
    <property type="match status" value="1"/>
</dbReference>
<reference evidence="4" key="1">
    <citation type="journal article" date="2021" name="Proc. Natl. Acad. Sci. U.S.A.">
        <title>Three genomes in the algal genus Volvox reveal the fate of a haploid sex-determining region after a transition to homothallism.</title>
        <authorList>
            <person name="Yamamoto K."/>
            <person name="Hamaji T."/>
            <person name="Kawai-Toyooka H."/>
            <person name="Matsuzaki R."/>
            <person name="Takahashi F."/>
            <person name="Nishimura Y."/>
            <person name="Kawachi M."/>
            <person name="Noguchi H."/>
            <person name="Minakuchi Y."/>
            <person name="Umen J.G."/>
            <person name="Toyoda A."/>
            <person name="Nozaki H."/>
        </authorList>
    </citation>
    <scope>NUCLEOTIDE SEQUENCE</scope>
    <source>
        <strain evidence="4">NIES-3780</strain>
    </source>
</reference>
<organism evidence="4 5">
    <name type="scientific">Volvox africanus</name>
    <dbReference type="NCBI Taxonomy" id="51714"/>
    <lineage>
        <taxon>Eukaryota</taxon>
        <taxon>Viridiplantae</taxon>
        <taxon>Chlorophyta</taxon>
        <taxon>core chlorophytes</taxon>
        <taxon>Chlorophyceae</taxon>
        <taxon>CS clade</taxon>
        <taxon>Chlamydomonadales</taxon>
        <taxon>Volvocaceae</taxon>
        <taxon>Volvox</taxon>
    </lineage>
</organism>
<feature type="signal peptide" evidence="2">
    <location>
        <begin position="1"/>
        <end position="29"/>
    </location>
</feature>
<sequence length="140" mass="15073">MAKHGKPITGHLAFNLAILLLAWAGVARSQNNSSMPLYQVHGSGTSNPALIIWRVMDVMMARTKPKIALSYRSIGSGAGGDEFTNGTSAFGCGDVPISKTNFDNITKQNKSMMHVPYLVGSVSIFHNIPGIGEVRRCDVR</sequence>
<evidence type="ECO:0000313" key="4">
    <source>
        <dbReference type="EMBL" id="GIL57887.1"/>
    </source>
</evidence>
<dbReference type="SUPFAM" id="SSF53850">
    <property type="entry name" value="Periplasmic binding protein-like II"/>
    <property type="match status" value="1"/>
</dbReference>
<feature type="domain" description="PBP" evidence="3">
    <location>
        <begin position="39"/>
        <end position="129"/>
    </location>
</feature>
<proteinExistence type="inferred from homology"/>
<evidence type="ECO:0000259" key="3">
    <source>
        <dbReference type="Pfam" id="PF12849"/>
    </source>
</evidence>
<dbReference type="PANTHER" id="PTHR42996">
    <property type="entry name" value="PHOSPHATE-BINDING PROTEIN PSTS"/>
    <property type="match status" value="1"/>
</dbReference>
<name>A0A8J4F2Y8_9CHLO</name>
<evidence type="ECO:0000313" key="5">
    <source>
        <dbReference type="Proteomes" id="UP000747399"/>
    </source>
</evidence>
<comment type="caution">
    <text evidence="4">The sequence shown here is derived from an EMBL/GenBank/DDBJ whole genome shotgun (WGS) entry which is preliminary data.</text>
</comment>
<gene>
    <name evidence="4" type="ORF">Vafri_13141</name>
</gene>
<comment type="similarity">
    <text evidence="1">Belongs to the PstS family.</text>
</comment>
<evidence type="ECO:0000256" key="2">
    <source>
        <dbReference type="SAM" id="SignalP"/>
    </source>
</evidence>
<keyword evidence="5" id="KW-1185">Reference proteome</keyword>
<dbReference type="Gene3D" id="3.40.190.10">
    <property type="entry name" value="Periplasmic binding protein-like II"/>
    <property type="match status" value="1"/>
</dbReference>
<dbReference type="InterPro" id="IPR024370">
    <property type="entry name" value="PBP_domain"/>
</dbReference>
<keyword evidence="2" id="KW-0732">Signal</keyword>
<dbReference type="Proteomes" id="UP000747399">
    <property type="component" value="Unassembled WGS sequence"/>
</dbReference>
<protein>
    <recommendedName>
        <fullName evidence="3">PBP domain-containing protein</fullName>
    </recommendedName>
</protein>
<dbReference type="Pfam" id="PF12849">
    <property type="entry name" value="PBP_like_2"/>
    <property type="match status" value="1"/>
</dbReference>
<accession>A0A8J4F2Y8</accession>
<feature type="chain" id="PRO_5035196031" description="PBP domain-containing protein" evidence="2">
    <location>
        <begin position="30"/>
        <end position="140"/>
    </location>
</feature>
<evidence type="ECO:0000256" key="1">
    <source>
        <dbReference type="ARBA" id="ARBA00008725"/>
    </source>
</evidence>
<dbReference type="EMBL" id="BNCO01000029">
    <property type="protein sequence ID" value="GIL57887.1"/>
    <property type="molecule type" value="Genomic_DNA"/>
</dbReference>